<proteinExistence type="predicted"/>
<evidence type="ECO:0000256" key="1">
    <source>
        <dbReference type="SAM" id="SignalP"/>
    </source>
</evidence>
<dbReference type="WBParaSite" id="ACOC_0000164101-mRNA-1">
    <property type="protein sequence ID" value="ACOC_0000164101-mRNA-1"/>
    <property type="gene ID" value="ACOC_0000164101"/>
</dbReference>
<dbReference type="Proteomes" id="UP000267027">
    <property type="component" value="Unassembled WGS sequence"/>
</dbReference>
<sequence>MRLLSVYVLLFLLAVISAQLMSSNIENNDETGISDGVATLRVKRQPFPWIGPWGWGRPWWRRPWGWGPPWWGPRRWWRGPWGPWGPYYGPYYGR</sequence>
<feature type="chain" id="PRO_5043130024" evidence="1">
    <location>
        <begin position="19"/>
        <end position="94"/>
    </location>
</feature>
<name>A0A0R3PCR4_ANGCS</name>
<organism evidence="4">
    <name type="scientific">Angiostrongylus costaricensis</name>
    <name type="common">Nematode worm</name>
    <dbReference type="NCBI Taxonomy" id="334426"/>
    <lineage>
        <taxon>Eukaryota</taxon>
        <taxon>Metazoa</taxon>
        <taxon>Ecdysozoa</taxon>
        <taxon>Nematoda</taxon>
        <taxon>Chromadorea</taxon>
        <taxon>Rhabditida</taxon>
        <taxon>Rhabditina</taxon>
        <taxon>Rhabditomorpha</taxon>
        <taxon>Strongyloidea</taxon>
        <taxon>Metastrongylidae</taxon>
        <taxon>Angiostrongylus</taxon>
    </lineage>
</organism>
<gene>
    <name evidence="2" type="ORF">ACOC_LOCUS1642</name>
</gene>
<feature type="signal peptide" evidence="1">
    <location>
        <begin position="1"/>
        <end position="18"/>
    </location>
</feature>
<dbReference type="AlphaFoldDB" id="A0A0R3PCR4"/>
<reference evidence="4" key="1">
    <citation type="submission" date="2017-02" db="UniProtKB">
        <authorList>
            <consortium name="WormBaseParasite"/>
        </authorList>
    </citation>
    <scope>IDENTIFICATION</scope>
</reference>
<evidence type="ECO:0000313" key="4">
    <source>
        <dbReference type="WBParaSite" id="ACOC_0000164101-mRNA-1"/>
    </source>
</evidence>
<keyword evidence="3" id="KW-1185">Reference proteome</keyword>
<accession>A0A0R3PCR4</accession>
<reference evidence="2 3" key="2">
    <citation type="submission" date="2018-11" db="EMBL/GenBank/DDBJ databases">
        <authorList>
            <consortium name="Pathogen Informatics"/>
        </authorList>
    </citation>
    <scope>NUCLEOTIDE SEQUENCE [LARGE SCALE GENOMIC DNA]</scope>
    <source>
        <strain evidence="2 3">Costa Rica</strain>
    </source>
</reference>
<evidence type="ECO:0000313" key="3">
    <source>
        <dbReference type="Proteomes" id="UP000267027"/>
    </source>
</evidence>
<protein>
    <submittedName>
        <fullName evidence="4">Sulfur globule protein CV3</fullName>
    </submittedName>
</protein>
<dbReference type="EMBL" id="UYYA01000259">
    <property type="protein sequence ID" value="VDM53227.1"/>
    <property type="molecule type" value="Genomic_DNA"/>
</dbReference>
<keyword evidence="1" id="KW-0732">Signal</keyword>
<evidence type="ECO:0000313" key="2">
    <source>
        <dbReference type="EMBL" id="VDM53227.1"/>
    </source>
</evidence>